<dbReference type="EMBL" id="CABVPU010000010">
    <property type="protein sequence ID" value="VWB68339.1"/>
    <property type="molecule type" value="Genomic_DNA"/>
</dbReference>
<dbReference type="Pfam" id="PF02776">
    <property type="entry name" value="TPP_enzyme_N"/>
    <property type="match status" value="1"/>
</dbReference>
<dbReference type="InterPro" id="IPR029035">
    <property type="entry name" value="DHS-like_NAD/FAD-binding_dom"/>
</dbReference>
<comment type="similarity">
    <text evidence="3 11">Belongs to the TPP enzyme family.</text>
</comment>
<keyword evidence="6" id="KW-0479">Metal-binding</keyword>
<keyword evidence="5 16" id="KW-0808">Transferase</keyword>
<dbReference type="GO" id="GO:0030976">
    <property type="term" value="F:thiamine pyrophosphate binding"/>
    <property type="evidence" value="ECO:0007669"/>
    <property type="project" value="InterPro"/>
</dbReference>
<feature type="compositionally biased region" description="Polar residues" evidence="12">
    <location>
        <begin position="1"/>
        <end position="19"/>
    </location>
</feature>
<dbReference type="GO" id="GO:0009097">
    <property type="term" value="P:isoleucine biosynthetic process"/>
    <property type="evidence" value="ECO:0007669"/>
    <property type="project" value="TreeGrafter"/>
</dbReference>
<dbReference type="RefSeq" id="WP_174969273.1">
    <property type="nucleotide sequence ID" value="NZ_CABVPU010000010.1"/>
</dbReference>
<evidence type="ECO:0000256" key="7">
    <source>
        <dbReference type="ARBA" id="ARBA00022842"/>
    </source>
</evidence>
<dbReference type="InterPro" id="IPR011766">
    <property type="entry name" value="TPP_enzyme_TPP-bd"/>
</dbReference>
<dbReference type="PANTHER" id="PTHR18968:SF166">
    <property type="entry name" value="2-HYDROXYACYL-COA LYASE 2"/>
    <property type="match status" value="1"/>
</dbReference>
<protein>
    <recommendedName>
        <fullName evidence="4 10">Sulfoacetaldehyde acetyltransferase</fullName>
        <ecNumber evidence="4 10">2.3.3.15</ecNumber>
    </recommendedName>
</protein>
<feature type="domain" description="Thiamine pyrophosphate enzyme central" evidence="13">
    <location>
        <begin position="202"/>
        <end position="339"/>
    </location>
</feature>
<dbReference type="GO" id="GO:0003984">
    <property type="term" value="F:acetolactate synthase activity"/>
    <property type="evidence" value="ECO:0007669"/>
    <property type="project" value="TreeGrafter"/>
</dbReference>
<evidence type="ECO:0000256" key="2">
    <source>
        <dbReference type="ARBA" id="ARBA00001964"/>
    </source>
</evidence>
<name>A0A6P2LAR9_BURL3</name>
<comment type="cofactor">
    <cofactor evidence="2">
        <name>thiamine diphosphate</name>
        <dbReference type="ChEBI" id="CHEBI:58937"/>
    </cofactor>
</comment>
<dbReference type="InterPro" id="IPR012001">
    <property type="entry name" value="Thiamin_PyroP_enz_TPP-bd_dom"/>
</dbReference>
<evidence type="ECO:0000256" key="9">
    <source>
        <dbReference type="ARBA" id="ARBA00023315"/>
    </source>
</evidence>
<keyword evidence="9" id="KW-0012">Acyltransferase</keyword>
<dbReference type="GO" id="GO:0050487">
    <property type="term" value="F:sulfoacetaldehyde acetyltransferase activity"/>
    <property type="evidence" value="ECO:0007669"/>
    <property type="project" value="UniProtKB-UniRule"/>
</dbReference>
<dbReference type="GO" id="GO:0005948">
    <property type="term" value="C:acetolactate synthase complex"/>
    <property type="evidence" value="ECO:0007669"/>
    <property type="project" value="TreeGrafter"/>
</dbReference>
<dbReference type="SUPFAM" id="SSF52518">
    <property type="entry name" value="Thiamin diphosphate-binding fold (THDP-binding)"/>
    <property type="match status" value="2"/>
</dbReference>
<evidence type="ECO:0000256" key="11">
    <source>
        <dbReference type="RuleBase" id="RU362132"/>
    </source>
</evidence>
<dbReference type="Gene3D" id="3.40.50.970">
    <property type="match status" value="2"/>
</dbReference>
<proteinExistence type="inferred from homology"/>
<sequence>MSEQSTSLRASANGPQDMTPSEAFVETLAANGVTDMFGIMGSAFMDAMDIFAPAGIRLIPVVHEQGAGHMADGYARVSGRHGVVIGQNGPGISNCVTAIAAAYWAHSPVVIVTPEAGTMGIGLGGFQEANQLPMFQEFTKYQGHVTHPARMAEFTARCFDRAQAEMGPTQLNIPRDYFYGKVKVEIPQPRRLDRGAGGEQSLDDAAALIAQAKFPVIISGGGVVMADAIEECKALAERLGAPVVNSYLHNDSFPANHPLWCGPLGYQGSKAAMKLLSRADVVIALGSRLGPFGTLPQHGMDYWPKDAKIIQIDADHKMLGLVKKISVGICGDAKAAAIALTQRLEGRTLACDGSRGDRADQIATEKAAWEKELDDWTHERDAYSLDMIEEQKQEKPFSGGQYLHPRQVLRELEKAMPEDVMVSTDIGNINSVANSYLRFNKPRSFFAAMSWGNCGYAFPTIIGAKVAAPHRPAVSYAGDGAWGMSLMETMTCVRHNIPVTAVVFHNRQWGAEKKNQVDFYNRRFVAGELDNQSFAAIARAMGAEGITVDRLEDVGPALKRAIDMQMNEGKTTIIEIMCTRELGDPFRRDALSKPVRMLDKYKDYV</sequence>
<dbReference type="AlphaFoldDB" id="A0A6P2LAR9"/>
<dbReference type="GO" id="GO:0000287">
    <property type="term" value="F:magnesium ion binding"/>
    <property type="evidence" value="ECO:0007669"/>
    <property type="project" value="InterPro"/>
</dbReference>
<dbReference type="InterPro" id="IPR012000">
    <property type="entry name" value="Thiamin_PyroP_enz_cen_dom"/>
</dbReference>
<dbReference type="CDD" id="cd07035">
    <property type="entry name" value="TPP_PYR_POX_like"/>
    <property type="match status" value="1"/>
</dbReference>
<dbReference type="GO" id="GO:0009099">
    <property type="term" value="P:L-valine biosynthetic process"/>
    <property type="evidence" value="ECO:0007669"/>
    <property type="project" value="TreeGrafter"/>
</dbReference>
<accession>A0A6P2LAR9</accession>
<dbReference type="GO" id="GO:0050660">
    <property type="term" value="F:flavin adenine dinucleotide binding"/>
    <property type="evidence" value="ECO:0007669"/>
    <property type="project" value="TreeGrafter"/>
</dbReference>
<reference evidence="16 17" key="1">
    <citation type="submission" date="2019-09" db="EMBL/GenBank/DDBJ databases">
        <authorList>
            <person name="Depoorter E."/>
        </authorList>
    </citation>
    <scope>NUCLEOTIDE SEQUENCE [LARGE SCALE GENOMIC DNA]</scope>
    <source>
        <strain evidence="16">R-15945</strain>
    </source>
</reference>
<feature type="domain" description="Thiamine pyrophosphate enzyme TPP-binding" evidence="14">
    <location>
        <begin position="425"/>
        <end position="575"/>
    </location>
</feature>
<dbReference type="InterPro" id="IPR045229">
    <property type="entry name" value="TPP_enz"/>
</dbReference>
<dbReference type="Gene3D" id="3.40.50.1220">
    <property type="entry name" value="TPP-binding domain"/>
    <property type="match status" value="1"/>
</dbReference>
<dbReference type="Pfam" id="PF00205">
    <property type="entry name" value="TPP_enzyme_M"/>
    <property type="match status" value="1"/>
</dbReference>
<dbReference type="PANTHER" id="PTHR18968">
    <property type="entry name" value="THIAMINE PYROPHOSPHATE ENZYMES"/>
    <property type="match status" value="1"/>
</dbReference>
<dbReference type="InterPro" id="IPR017820">
    <property type="entry name" value="Sulphoacetald_Actrfrase"/>
</dbReference>
<evidence type="ECO:0000256" key="6">
    <source>
        <dbReference type="ARBA" id="ARBA00022723"/>
    </source>
</evidence>
<evidence type="ECO:0000313" key="16">
    <source>
        <dbReference type="EMBL" id="VWB68339.1"/>
    </source>
</evidence>
<feature type="domain" description="Thiamine pyrophosphate enzyme N-terminal TPP-binding" evidence="15">
    <location>
        <begin position="18"/>
        <end position="133"/>
    </location>
</feature>
<dbReference type="Proteomes" id="UP000494174">
    <property type="component" value="Unassembled WGS sequence"/>
</dbReference>
<evidence type="ECO:0000256" key="10">
    <source>
        <dbReference type="NCBIfam" id="TIGR03457"/>
    </source>
</evidence>
<dbReference type="InterPro" id="IPR029061">
    <property type="entry name" value="THDP-binding"/>
</dbReference>
<dbReference type="NCBIfam" id="NF005713">
    <property type="entry name" value="PRK07525.1"/>
    <property type="match status" value="1"/>
</dbReference>
<keyword evidence="8 11" id="KW-0786">Thiamine pyrophosphate</keyword>
<gene>
    <name evidence="16" type="ORF">BLA15945_03247</name>
</gene>
<evidence type="ECO:0000256" key="4">
    <source>
        <dbReference type="ARBA" id="ARBA00012971"/>
    </source>
</evidence>
<evidence type="ECO:0000256" key="1">
    <source>
        <dbReference type="ARBA" id="ARBA00001946"/>
    </source>
</evidence>
<dbReference type="EC" id="2.3.3.15" evidence="4 10"/>
<dbReference type="CDD" id="cd02013">
    <property type="entry name" value="TPP_Xsc_like"/>
    <property type="match status" value="1"/>
</dbReference>
<dbReference type="SUPFAM" id="SSF52467">
    <property type="entry name" value="DHS-like NAD/FAD-binding domain"/>
    <property type="match status" value="1"/>
</dbReference>
<dbReference type="GO" id="GO:0019529">
    <property type="term" value="P:taurine catabolic process"/>
    <property type="evidence" value="ECO:0007669"/>
    <property type="project" value="UniProtKB-UniRule"/>
</dbReference>
<dbReference type="Pfam" id="PF02775">
    <property type="entry name" value="TPP_enzyme_C"/>
    <property type="match status" value="1"/>
</dbReference>
<organism evidence="16 17">
    <name type="scientific">Burkholderia lata (strain ATCC 17760 / DSM 23089 / LMG 22485 / NCIMB 9086 / R18194 / 383)</name>
    <dbReference type="NCBI Taxonomy" id="482957"/>
    <lineage>
        <taxon>Bacteria</taxon>
        <taxon>Pseudomonadati</taxon>
        <taxon>Pseudomonadota</taxon>
        <taxon>Betaproteobacteria</taxon>
        <taxon>Burkholderiales</taxon>
        <taxon>Burkholderiaceae</taxon>
        <taxon>Burkholderia</taxon>
        <taxon>Burkholderia cepacia complex</taxon>
    </lineage>
</organism>
<dbReference type="NCBIfam" id="TIGR03457">
    <property type="entry name" value="sulphoacet_xsc"/>
    <property type="match status" value="1"/>
</dbReference>
<evidence type="ECO:0000256" key="3">
    <source>
        <dbReference type="ARBA" id="ARBA00007812"/>
    </source>
</evidence>
<evidence type="ECO:0000259" key="15">
    <source>
        <dbReference type="Pfam" id="PF02776"/>
    </source>
</evidence>
<feature type="region of interest" description="Disordered" evidence="12">
    <location>
        <begin position="1"/>
        <end position="20"/>
    </location>
</feature>
<evidence type="ECO:0000313" key="17">
    <source>
        <dbReference type="Proteomes" id="UP000494174"/>
    </source>
</evidence>
<evidence type="ECO:0000256" key="5">
    <source>
        <dbReference type="ARBA" id="ARBA00022679"/>
    </source>
</evidence>
<evidence type="ECO:0000256" key="8">
    <source>
        <dbReference type="ARBA" id="ARBA00023052"/>
    </source>
</evidence>
<evidence type="ECO:0000259" key="13">
    <source>
        <dbReference type="Pfam" id="PF00205"/>
    </source>
</evidence>
<evidence type="ECO:0000256" key="12">
    <source>
        <dbReference type="SAM" id="MobiDB-lite"/>
    </source>
</evidence>
<keyword evidence="7" id="KW-0460">Magnesium</keyword>
<comment type="cofactor">
    <cofactor evidence="1">
        <name>Mg(2+)</name>
        <dbReference type="ChEBI" id="CHEBI:18420"/>
    </cofactor>
</comment>
<evidence type="ECO:0000259" key="14">
    <source>
        <dbReference type="Pfam" id="PF02775"/>
    </source>
</evidence>